<dbReference type="HAMAP" id="MF_01152">
    <property type="entry name" value="DnaJ"/>
    <property type="match status" value="1"/>
</dbReference>
<keyword evidence="5 14" id="KW-0479">Metal-binding</keyword>
<feature type="domain" description="J" evidence="16">
    <location>
        <begin position="5"/>
        <end position="70"/>
    </location>
</feature>
<dbReference type="RefSeq" id="WP_417656072.1">
    <property type="nucleotide sequence ID" value="NZ_JBLXDX010000001.1"/>
</dbReference>
<keyword evidence="4 14" id="KW-0235">DNA replication</keyword>
<dbReference type="EMBL" id="PYVG01000027">
    <property type="protein sequence ID" value="PTB88954.1"/>
    <property type="molecule type" value="Genomic_DNA"/>
</dbReference>
<dbReference type="PROSITE" id="PS00636">
    <property type="entry name" value="DNAJ_1"/>
    <property type="match status" value="1"/>
</dbReference>
<evidence type="ECO:0000259" key="16">
    <source>
        <dbReference type="PROSITE" id="PS50076"/>
    </source>
</evidence>
<dbReference type="NCBIfam" id="NF008035">
    <property type="entry name" value="PRK10767.1"/>
    <property type="match status" value="1"/>
</dbReference>
<protein>
    <recommendedName>
        <fullName evidence="13 14">Chaperone protein DnaJ</fullName>
    </recommendedName>
</protein>
<dbReference type="PROSITE" id="PS50076">
    <property type="entry name" value="DNAJ_2"/>
    <property type="match status" value="1"/>
</dbReference>
<keyword evidence="10 14" id="KW-0143">Chaperone</keyword>
<keyword evidence="3 14" id="KW-0963">Cytoplasm</keyword>
<feature type="binding site" evidence="14">
    <location>
        <position position="186"/>
    </location>
    <ligand>
        <name>Zn(2+)</name>
        <dbReference type="ChEBI" id="CHEBI:29105"/>
        <label>2</label>
    </ligand>
</feature>
<feature type="repeat" description="CXXCXGXG motif" evidence="14">
    <location>
        <begin position="164"/>
        <end position="171"/>
    </location>
</feature>
<feature type="binding site" evidence="14">
    <location>
        <position position="200"/>
    </location>
    <ligand>
        <name>Zn(2+)</name>
        <dbReference type="ChEBI" id="CHEBI:29105"/>
        <label>1</label>
    </ligand>
</feature>
<dbReference type="NCBIfam" id="TIGR02349">
    <property type="entry name" value="DnaJ_bact"/>
    <property type="match status" value="1"/>
</dbReference>
<dbReference type="InterPro" id="IPR012724">
    <property type="entry name" value="DnaJ"/>
</dbReference>
<comment type="subunit">
    <text evidence="2 14">Homodimer.</text>
</comment>
<dbReference type="Pfam" id="PF00226">
    <property type="entry name" value="DnaJ"/>
    <property type="match status" value="1"/>
</dbReference>
<dbReference type="AlphaFoldDB" id="A0A6N4DGT1"/>
<comment type="function">
    <text evidence="11 14">Participates actively in the response to hyperosmotic and heat shock by preventing the aggregation of stress-denatured proteins and by disaggregating proteins, also in an autonomous, DnaK-independent fashion. Unfolded proteins bind initially to DnaJ; upon interaction with the DnaJ-bound protein, DnaK hydrolyzes its bound ATP, resulting in the formation of a stable complex. GrpE releases ADP from DnaK; ATP binding to DnaK triggers the release of the substrate protein, thus completing the reaction cycle. Several rounds of ATP-dependent interactions between DnaJ, DnaK and GrpE are required for fully efficient folding. Also involved, together with DnaK and GrpE, in the DNA replication of plasmids through activation of initiation proteins.</text>
</comment>
<dbReference type="SMART" id="SM00271">
    <property type="entry name" value="DnaJ"/>
    <property type="match status" value="1"/>
</dbReference>
<dbReference type="InterPro" id="IPR036410">
    <property type="entry name" value="HSP_DnaJ_Cys-rich_dom_sf"/>
</dbReference>
<feature type="binding site" evidence="14">
    <location>
        <position position="164"/>
    </location>
    <ligand>
        <name>Zn(2+)</name>
        <dbReference type="ChEBI" id="CHEBI:29105"/>
        <label>2</label>
    </ligand>
</feature>
<feature type="binding site" evidence="14">
    <location>
        <position position="150"/>
    </location>
    <ligand>
        <name>Zn(2+)</name>
        <dbReference type="ChEBI" id="CHEBI:29105"/>
        <label>1</label>
    </ligand>
</feature>
<dbReference type="GO" id="GO:0005524">
    <property type="term" value="F:ATP binding"/>
    <property type="evidence" value="ECO:0007669"/>
    <property type="project" value="InterPro"/>
</dbReference>
<comment type="caution">
    <text evidence="18">The sequence shown here is derived from an EMBL/GenBank/DDBJ whole genome shotgun (WGS) entry which is preliminary data.</text>
</comment>
<dbReference type="Gene3D" id="2.60.260.20">
    <property type="entry name" value="Urease metallochaperone UreE, N-terminal domain"/>
    <property type="match status" value="2"/>
</dbReference>
<dbReference type="GO" id="GO:0009408">
    <property type="term" value="P:response to heat"/>
    <property type="evidence" value="ECO:0007669"/>
    <property type="project" value="InterPro"/>
</dbReference>
<evidence type="ECO:0000256" key="13">
    <source>
        <dbReference type="ARBA" id="ARBA00067609"/>
    </source>
</evidence>
<evidence type="ECO:0000256" key="14">
    <source>
        <dbReference type="HAMAP-Rule" id="MF_01152"/>
    </source>
</evidence>
<dbReference type="Pfam" id="PF00684">
    <property type="entry name" value="DnaJ_CXXCXGXG"/>
    <property type="match status" value="1"/>
</dbReference>
<sequence length="380" mass="41440">MAKPDFYEVLGVSKSADEREIKKAYKRMAMKYHPDRTKGDKDLELKFKEVKQAYEVLMDPQKRAAYDQYGHAAFEQGQGGFGGGGGGADFSDIFGDVFGDIFGGGGGRRGRAQAQRGSDLRYNLELSLEEAVRGKEVELKIPKLTSCDDCDGSGARKGSSAETCGHCHGAGQIQMRQGFFAVQQTCPHCRGRGKIIKDPCRTCHGDGRVEKTKTLSVKIPAGVDTGDRIRLNGEGEAGEMGAPAGDLYVQVHVREHKIFQRDGNNLYCEVPLSFTTAALGGEIEVPTLDGKLKLKIPAETQTGKLFRLRGKGVRSVRTGAVGDLMCKVVIETPVNLSDKQKDLLQQLNDSMGTGAEAAKYRPKEQGFFDGVRKFFDDLTN</sequence>
<dbReference type="GO" id="GO:0031072">
    <property type="term" value="F:heat shock protein binding"/>
    <property type="evidence" value="ECO:0007669"/>
    <property type="project" value="InterPro"/>
</dbReference>
<keyword evidence="8 14" id="KW-0862">Zinc</keyword>
<feature type="repeat" description="CXXCXGXG motif" evidence="14">
    <location>
        <begin position="147"/>
        <end position="154"/>
    </location>
</feature>
<evidence type="ECO:0000256" key="1">
    <source>
        <dbReference type="ARBA" id="ARBA00004496"/>
    </source>
</evidence>
<feature type="binding site" evidence="14">
    <location>
        <position position="203"/>
    </location>
    <ligand>
        <name>Zn(2+)</name>
        <dbReference type="ChEBI" id="CHEBI:29105"/>
        <label>1</label>
    </ligand>
</feature>
<proteinExistence type="inferred from homology"/>
<evidence type="ECO:0000313" key="18">
    <source>
        <dbReference type="EMBL" id="PTB88954.1"/>
    </source>
</evidence>
<keyword evidence="9 14" id="KW-0346">Stress response</keyword>
<dbReference type="GO" id="GO:0051082">
    <property type="term" value="F:unfolded protein binding"/>
    <property type="evidence" value="ECO:0007669"/>
    <property type="project" value="UniProtKB-UniRule"/>
</dbReference>
<evidence type="ECO:0000256" key="2">
    <source>
        <dbReference type="ARBA" id="ARBA00011738"/>
    </source>
</evidence>
<gene>
    <name evidence="14 18" type="primary">dnaJ</name>
    <name evidence="18" type="ORF">C9928_05095</name>
</gene>
<evidence type="ECO:0000256" key="12">
    <source>
        <dbReference type="ARBA" id="ARBA00061004"/>
    </source>
</evidence>
<dbReference type="InterPro" id="IPR036869">
    <property type="entry name" value="J_dom_sf"/>
</dbReference>
<dbReference type="GO" id="GO:0005737">
    <property type="term" value="C:cytoplasm"/>
    <property type="evidence" value="ECO:0007669"/>
    <property type="project" value="UniProtKB-SubCell"/>
</dbReference>
<dbReference type="Pfam" id="PF01556">
    <property type="entry name" value="DnaJ_C"/>
    <property type="match status" value="1"/>
</dbReference>
<evidence type="ECO:0000256" key="10">
    <source>
        <dbReference type="ARBA" id="ARBA00023186"/>
    </source>
</evidence>
<feature type="repeat" description="CXXCXGXG motif" evidence="14">
    <location>
        <begin position="200"/>
        <end position="207"/>
    </location>
</feature>
<evidence type="ECO:0000256" key="6">
    <source>
        <dbReference type="ARBA" id="ARBA00022737"/>
    </source>
</evidence>
<comment type="subcellular location">
    <subcellularLocation>
        <location evidence="1 14">Cytoplasm</location>
    </subcellularLocation>
</comment>
<feature type="domain" description="CR-type" evidence="17">
    <location>
        <begin position="134"/>
        <end position="212"/>
    </location>
</feature>
<dbReference type="PANTHER" id="PTHR43096">
    <property type="entry name" value="DNAJ HOMOLOG 1, MITOCHONDRIAL-RELATED"/>
    <property type="match status" value="1"/>
</dbReference>
<dbReference type="FunFam" id="2.60.260.20:FF:000004">
    <property type="entry name" value="Molecular chaperone DnaJ"/>
    <property type="match status" value="1"/>
</dbReference>
<feature type="repeat" description="CXXCXGXG motif" evidence="14">
    <location>
        <begin position="186"/>
        <end position="193"/>
    </location>
</feature>
<dbReference type="PROSITE" id="PS51188">
    <property type="entry name" value="ZF_CR"/>
    <property type="match status" value="1"/>
</dbReference>
<feature type="binding site" evidence="14">
    <location>
        <position position="147"/>
    </location>
    <ligand>
        <name>Zn(2+)</name>
        <dbReference type="ChEBI" id="CHEBI:29105"/>
        <label>1</label>
    </ligand>
</feature>
<dbReference type="GO" id="GO:0006260">
    <property type="term" value="P:DNA replication"/>
    <property type="evidence" value="ECO:0007669"/>
    <property type="project" value="UniProtKB-KW"/>
</dbReference>
<dbReference type="CDD" id="cd06257">
    <property type="entry name" value="DnaJ"/>
    <property type="match status" value="1"/>
</dbReference>
<dbReference type="InterPro" id="IPR001305">
    <property type="entry name" value="HSP_DnaJ_Cys-rich_dom"/>
</dbReference>
<dbReference type="SUPFAM" id="SSF49493">
    <property type="entry name" value="HSP40/DnaJ peptide-binding domain"/>
    <property type="match status" value="2"/>
</dbReference>
<dbReference type="FunFam" id="1.10.287.110:FF:000034">
    <property type="entry name" value="Chaperone protein DnaJ"/>
    <property type="match status" value="1"/>
</dbReference>
<evidence type="ECO:0000256" key="4">
    <source>
        <dbReference type="ARBA" id="ARBA00022705"/>
    </source>
</evidence>
<dbReference type="Gene3D" id="2.10.230.10">
    <property type="entry name" value="Heat shock protein DnaJ, cysteine-rich domain"/>
    <property type="match status" value="1"/>
</dbReference>
<dbReference type="InterPro" id="IPR008971">
    <property type="entry name" value="HSP40/DnaJ_pept-bd"/>
</dbReference>
<name>A0A6N4DGT1_9GAMM</name>
<dbReference type="InterPro" id="IPR002939">
    <property type="entry name" value="DnaJ_C"/>
</dbReference>
<dbReference type="PRINTS" id="PR00625">
    <property type="entry name" value="JDOMAIN"/>
</dbReference>
<dbReference type="Proteomes" id="UP000241514">
    <property type="component" value="Unassembled WGS sequence"/>
</dbReference>
<organism evidence="18 19">
    <name type="scientific">Pseudidiomarina aestuarii</name>
    <dbReference type="NCBI Taxonomy" id="624146"/>
    <lineage>
        <taxon>Bacteria</taxon>
        <taxon>Pseudomonadati</taxon>
        <taxon>Pseudomonadota</taxon>
        <taxon>Gammaproteobacteria</taxon>
        <taxon>Alteromonadales</taxon>
        <taxon>Idiomarinaceae</taxon>
        <taxon>Pseudidiomarina</taxon>
    </lineage>
</organism>
<comment type="domain">
    <text evidence="14">The J domain is necessary and sufficient to stimulate DnaK ATPase activity. Zinc center 1 plays an important role in the autonomous, DnaK-independent chaperone activity of DnaJ. Zinc center 2 is essential for interaction with DnaK and for DnaJ activity.</text>
</comment>
<dbReference type="GO" id="GO:0008270">
    <property type="term" value="F:zinc ion binding"/>
    <property type="evidence" value="ECO:0007669"/>
    <property type="project" value="UniProtKB-UniRule"/>
</dbReference>
<evidence type="ECO:0000256" key="3">
    <source>
        <dbReference type="ARBA" id="ARBA00022490"/>
    </source>
</evidence>
<feature type="binding site" evidence="14">
    <location>
        <position position="189"/>
    </location>
    <ligand>
        <name>Zn(2+)</name>
        <dbReference type="ChEBI" id="CHEBI:29105"/>
        <label>2</label>
    </ligand>
</feature>
<evidence type="ECO:0000313" key="19">
    <source>
        <dbReference type="Proteomes" id="UP000241514"/>
    </source>
</evidence>
<dbReference type="CDD" id="cd10747">
    <property type="entry name" value="DnaJ_C"/>
    <property type="match status" value="1"/>
</dbReference>
<evidence type="ECO:0000259" key="17">
    <source>
        <dbReference type="PROSITE" id="PS51188"/>
    </source>
</evidence>
<dbReference type="PANTHER" id="PTHR43096:SF48">
    <property type="entry name" value="CHAPERONE PROTEIN DNAJ"/>
    <property type="match status" value="1"/>
</dbReference>
<accession>A0A6N4DGT1</accession>
<keyword evidence="6 14" id="KW-0677">Repeat</keyword>
<dbReference type="Gene3D" id="1.10.287.110">
    <property type="entry name" value="DnaJ domain"/>
    <property type="match status" value="1"/>
</dbReference>
<reference evidence="18 19" key="1">
    <citation type="submission" date="2018-03" db="EMBL/GenBank/DDBJ databases">
        <title>Cross-interface Injection: A General Nanoliter Liquid Handling Method Applied to Single Cells Genome Amplification Automated Nanoliter Liquid Handling Applied to Single Cell Multiple Displacement Amplification.</title>
        <authorList>
            <person name="Yun J."/>
            <person name="Xu P."/>
            <person name="Xu J."/>
            <person name="Dai X."/>
            <person name="Wang Y."/>
            <person name="Zheng X."/>
            <person name="Cao C."/>
            <person name="Yi Q."/>
            <person name="Zhu Y."/>
            <person name="Wang L."/>
            <person name="Dong Z."/>
            <person name="Huang Y."/>
            <person name="Huang L."/>
            <person name="Du W."/>
        </authorList>
    </citation>
    <scope>NUCLEOTIDE SEQUENCE [LARGE SCALE GENOMIC DNA]</scope>
    <source>
        <strain evidence="18 19">A9-4</strain>
    </source>
</reference>
<comment type="similarity">
    <text evidence="12 14">Belongs to the DnaJ family.</text>
</comment>
<evidence type="ECO:0000256" key="5">
    <source>
        <dbReference type="ARBA" id="ARBA00022723"/>
    </source>
</evidence>
<evidence type="ECO:0000256" key="11">
    <source>
        <dbReference type="ARBA" id="ARBA00053423"/>
    </source>
</evidence>
<evidence type="ECO:0000256" key="15">
    <source>
        <dbReference type="PROSITE-ProRule" id="PRU00546"/>
    </source>
</evidence>
<comment type="cofactor">
    <cofactor evidence="14">
        <name>Zn(2+)</name>
        <dbReference type="ChEBI" id="CHEBI:29105"/>
    </cofactor>
    <text evidence="14">Binds 2 Zn(2+) ions per monomer.</text>
</comment>
<dbReference type="InterPro" id="IPR018253">
    <property type="entry name" value="DnaJ_domain_CS"/>
</dbReference>
<dbReference type="GO" id="GO:0042026">
    <property type="term" value="P:protein refolding"/>
    <property type="evidence" value="ECO:0007669"/>
    <property type="project" value="TreeGrafter"/>
</dbReference>
<dbReference type="InterPro" id="IPR001623">
    <property type="entry name" value="DnaJ_domain"/>
</dbReference>
<evidence type="ECO:0000256" key="9">
    <source>
        <dbReference type="ARBA" id="ARBA00023016"/>
    </source>
</evidence>
<feature type="zinc finger region" description="CR-type" evidence="15">
    <location>
        <begin position="134"/>
        <end position="212"/>
    </location>
</feature>
<dbReference type="SUPFAM" id="SSF57938">
    <property type="entry name" value="DnaJ/Hsp40 cysteine-rich domain"/>
    <property type="match status" value="1"/>
</dbReference>
<dbReference type="SUPFAM" id="SSF46565">
    <property type="entry name" value="Chaperone J-domain"/>
    <property type="match status" value="1"/>
</dbReference>
<feature type="binding site" evidence="14">
    <location>
        <position position="167"/>
    </location>
    <ligand>
        <name>Zn(2+)</name>
        <dbReference type="ChEBI" id="CHEBI:29105"/>
        <label>2</label>
    </ligand>
</feature>
<keyword evidence="7 14" id="KW-0863">Zinc-finger</keyword>
<evidence type="ECO:0000256" key="7">
    <source>
        <dbReference type="ARBA" id="ARBA00022771"/>
    </source>
</evidence>
<evidence type="ECO:0000256" key="8">
    <source>
        <dbReference type="ARBA" id="ARBA00022833"/>
    </source>
</evidence>
<dbReference type="FunFam" id="2.10.230.10:FF:000002">
    <property type="entry name" value="Molecular chaperone DnaJ"/>
    <property type="match status" value="1"/>
</dbReference>
<dbReference type="CDD" id="cd10719">
    <property type="entry name" value="DnaJ_zf"/>
    <property type="match status" value="1"/>
</dbReference>